<dbReference type="GO" id="GO:0008972">
    <property type="term" value="F:phosphomethylpyrimidine kinase activity"/>
    <property type="evidence" value="ECO:0007669"/>
    <property type="project" value="UniProtKB-EC"/>
</dbReference>
<dbReference type="InterPro" id="IPR013749">
    <property type="entry name" value="PM/HMP-P_kinase-1"/>
</dbReference>
<dbReference type="PANTHER" id="PTHR20858:SF17">
    <property type="entry name" value="HYDROXYMETHYLPYRIMIDINE_PHOSPHOMETHYLPYRIMIDINE KINASE THI20-RELATED"/>
    <property type="match status" value="1"/>
</dbReference>
<dbReference type="Gene3D" id="3.40.1190.20">
    <property type="match status" value="1"/>
</dbReference>
<reference evidence="2 3" key="1">
    <citation type="submission" date="2024-06" db="EMBL/GenBank/DDBJ databases">
        <title>Genome sequences for Pseudomonas syringae strains with characterized LPS.</title>
        <authorList>
            <person name="Baltrus D.A."/>
            <person name="Krings L."/>
        </authorList>
    </citation>
    <scope>NUCLEOTIDE SEQUENCE [LARGE SCALE GENOMIC DNA]</scope>
    <source>
        <strain evidence="2 3">NCPPB79</strain>
    </source>
</reference>
<protein>
    <submittedName>
        <fullName evidence="2">Bifunctional hydroxymethylpyrimidine kinase/phosphomethylpyrimidine kinase</fullName>
        <ecNumber evidence="2">2.7.1.49</ecNumber>
        <ecNumber evidence="2">2.7.4.7</ecNumber>
    </submittedName>
</protein>
<keyword evidence="3" id="KW-1185">Reference proteome</keyword>
<dbReference type="Pfam" id="PF08543">
    <property type="entry name" value="Phos_pyr_kin"/>
    <property type="match status" value="1"/>
</dbReference>
<comment type="caution">
    <text evidence="2">The sequence shown here is derived from an EMBL/GenBank/DDBJ whole genome shotgun (WGS) entry which is preliminary data.</text>
</comment>
<keyword evidence="2" id="KW-0808">Transferase</keyword>
<dbReference type="InterPro" id="IPR029056">
    <property type="entry name" value="Ribokinase-like"/>
</dbReference>
<proteinExistence type="predicted"/>
<dbReference type="Proteomes" id="UP001569511">
    <property type="component" value="Unassembled WGS sequence"/>
</dbReference>
<evidence type="ECO:0000259" key="1">
    <source>
        <dbReference type="Pfam" id="PF08543"/>
    </source>
</evidence>
<organism evidence="2 3">
    <name type="scientific">Pseudomonas ficuserectae</name>
    <dbReference type="NCBI Taxonomy" id="53410"/>
    <lineage>
        <taxon>Bacteria</taxon>
        <taxon>Pseudomonadati</taxon>
        <taxon>Pseudomonadota</taxon>
        <taxon>Gammaproteobacteria</taxon>
        <taxon>Pseudomonadales</taxon>
        <taxon>Pseudomonadaceae</taxon>
        <taxon>Pseudomonas</taxon>
    </lineage>
</organism>
<dbReference type="PANTHER" id="PTHR20858">
    <property type="entry name" value="PHOSPHOMETHYLPYRIMIDINE KINASE"/>
    <property type="match status" value="1"/>
</dbReference>
<dbReference type="RefSeq" id="WP_081019304.1">
    <property type="nucleotide sequence ID" value="NZ_JBGMSW010000016.1"/>
</dbReference>
<keyword evidence="2" id="KW-0418">Kinase</keyword>
<dbReference type="EMBL" id="JBGMSW010000016">
    <property type="protein sequence ID" value="MFA0978190.1"/>
    <property type="molecule type" value="Genomic_DNA"/>
</dbReference>
<dbReference type="GO" id="GO:0008902">
    <property type="term" value="F:hydroxymethylpyrimidine kinase activity"/>
    <property type="evidence" value="ECO:0007669"/>
    <property type="project" value="UniProtKB-EC"/>
</dbReference>
<dbReference type="EC" id="2.7.4.7" evidence="2"/>
<dbReference type="SUPFAM" id="SSF53613">
    <property type="entry name" value="Ribokinase-like"/>
    <property type="match status" value="1"/>
</dbReference>
<name>A0ABV4Q0D8_9PSED</name>
<evidence type="ECO:0000313" key="2">
    <source>
        <dbReference type="EMBL" id="MFA0978190.1"/>
    </source>
</evidence>
<dbReference type="EC" id="2.7.1.49" evidence="2"/>
<gene>
    <name evidence="2" type="ORF">ACDH57_22635</name>
</gene>
<accession>A0ABV4Q0D8</accession>
<sequence length="70" mass="7422">MFERSAPCLKTRNSHGTGCTLSAAIAALLPTLSVGDSVRQAKVYLPGCLAASEDLEVGKGHGPLHHFYRL</sequence>
<evidence type="ECO:0000313" key="3">
    <source>
        <dbReference type="Proteomes" id="UP001569511"/>
    </source>
</evidence>
<feature type="domain" description="Pyridoxamine kinase/Phosphomethylpyrimidine kinase" evidence="1">
    <location>
        <begin position="5"/>
        <end position="65"/>
    </location>
</feature>